<evidence type="ECO:0008006" key="4">
    <source>
        <dbReference type="Google" id="ProtNLM"/>
    </source>
</evidence>
<dbReference type="PANTHER" id="PTHR46872">
    <property type="entry name" value="DNA BINDING PROTEIN"/>
    <property type="match status" value="1"/>
</dbReference>
<proteinExistence type="predicted"/>
<organism evidence="2 3">
    <name type="scientific">Buddleja alternifolia</name>
    <dbReference type="NCBI Taxonomy" id="168488"/>
    <lineage>
        <taxon>Eukaryota</taxon>
        <taxon>Viridiplantae</taxon>
        <taxon>Streptophyta</taxon>
        <taxon>Embryophyta</taxon>
        <taxon>Tracheophyta</taxon>
        <taxon>Spermatophyta</taxon>
        <taxon>Magnoliopsida</taxon>
        <taxon>eudicotyledons</taxon>
        <taxon>Gunneridae</taxon>
        <taxon>Pentapetalae</taxon>
        <taxon>asterids</taxon>
        <taxon>lamiids</taxon>
        <taxon>Lamiales</taxon>
        <taxon>Scrophulariaceae</taxon>
        <taxon>Buddlejeae</taxon>
        <taxon>Buddleja</taxon>
    </lineage>
</organism>
<evidence type="ECO:0000313" key="2">
    <source>
        <dbReference type="EMBL" id="KAG8388746.1"/>
    </source>
</evidence>
<comment type="caution">
    <text evidence="2">The sequence shown here is derived from an EMBL/GenBank/DDBJ whole genome shotgun (WGS) entry which is preliminary data.</text>
</comment>
<dbReference type="InterPro" id="IPR001005">
    <property type="entry name" value="SANT/Myb"/>
</dbReference>
<name>A0AAV6Y0K6_9LAMI</name>
<feature type="compositionally biased region" description="Acidic residues" evidence="1">
    <location>
        <begin position="349"/>
        <end position="363"/>
    </location>
</feature>
<feature type="region of interest" description="Disordered" evidence="1">
    <location>
        <begin position="334"/>
        <end position="376"/>
    </location>
</feature>
<dbReference type="Proteomes" id="UP000826271">
    <property type="component" value="Unassembled WGS sequence"/>
</dbReference>
<protein>
    <recommendedName>
        <fullName evidence="4">AT-rich interactive domain-containing protein 2</fullName>
    </recommendedName>
</protein>
<dbReference type="CDD" id="cd00167">
    <property type="entry name" value="SANT"/>
    <property type="match status" value="1"/>
</dbReference>
<dbReference type="EMBL" id="WHWC01000002">
    <property type="protein sequence ID" value="KAG8388746.1"/>
    <property type="molecule type" value="Genomic_DNA"/>
</dbReference>
<sequence>MVQKRPFDEDDVNDVSFKQPRQLEHNKLCSTLEYPCEPVVWIPHASGETDNNSAEIKPECNEKLDIAYGELPFCPTKDVAVRAPASLPCSSRAANGTSEEDMMSESPFHILVTPDYNYNNSDRPPRTNVKPAEIYSYLLDNPPRKFVPVGPDFQARVPEWGVQCKQRTFSGQEHTYEAPNFPSHDPESVQIEKLCDQNEFVGTCIILMPDSEPPADSEGVGLGRTDCLCDDFGSIRCVRQHVLEERDKLKRTLGHEAFAELGFCGMGELVAERWSKEEEKLFHEVIFSNPPSLGKNFWDDLTVAFPSRTKKEIVSYYFNVFMLRRRAEQNRFDPLNIDSDNDEWHGTDDSADNEAEIDEDDDSVVQSPKKSDQKNCFGRNTNAYDKDLGSTNTNVLEKCKSDDAFVDFKVTTEKSDNYKQWVGHFSGHEFMLEAYNARDWDIGYRTLPRNEFDLLPTCSMIEEVFGAESWNYKARDGQELS</sequence>
<dbReference type="AlphaFoldDB" id="A0AAV6Y0K6"/>
<evidence type="ECO:0000313" key="3">
    <source>
        <dbReference type="Proteomes" id="UP000826271"/>
    </source>
</evidence>
<keyword evidence="3" id="KW-1185">Reference proteome</keyword>
<reference evidence="2" key="1">
    <citation type="submission" date="2019-10" db="EMBL/GenBank/DDBJ databases">
        <authorList>
            <person name="Zhang R."/>
            <person name="Pan Y."/>
            <person name="Wang J."/>
            <person name="Ma R."/>
            <person name="Yu S."/>
        </authorList>
    </citation>
    <scope>NUCLEOTIDE SEQUENCE</scope>
    <source>
        <strain evidence="2">LA-IB0</strain>
        <tissue evidence="2">Leaf</tissue>
    </source>
</reference>
<evidence type="ECO:0000256" key="1">
    <source>
        <dbReference type="SAM" id="MobiDB-lite"/>
    </source>
</evidence>
<dbReference type="PANTHER" id="PTHR46872:SF10">
    <property type="entry name" value="MYB-LIKE DOMAIN-CONTAINING PROTEIN"/>
    <property type="match status" value="1"/>
</dbReference>
<gene>
    <name evidence="2" type="ORF">BUALT_Bualt02G0157300</name>
</gene>
<accession>A0AAV6Y0K6</accession>